<sequence length="169" mass="18207">MAAVPDNHAVRHLQRILTCAFLFLGCFGYSTHSLLPPHIKTVALADVGNSTTRPGLAEDLTTALLRAFASDRSLRITSIDKADLIVSVNVNSYSRSPSVYDASQSISGYDIAIGANVSAKDAVRDEEFFAGSVLARSSYNPDSRDEDTAVQEAVAKLASEIVRQMVSTW</sequence>
<evidence type="ECO:0008006" key="2">
    <source>
        <dbReference type="Google" id="ProtNLM"/>
    </source>
</evidence>
<organism evidence="1">
    <name type="scientific">candidate division WOR-3 bacterium</name>
    <dbReference type="NCBI Taxonomy" id="2052148"/>
    <lineage>
        <taxon>Bacteria</taxon>
        <taxon>Bacteria division WOR-3</taxon>
    </lineage>
</organism>
<dbReference type="EMBL" id="DSUT01000015">
    <property type="protein sequence ID" value="HGK27510.1"/>
    <property type="molecule type" value="Genomic_DNA"/>
</dbReference>
<dbReference type="Pfam" id="PF04390">
    <property type="entry name" value="LptE"/>
    <property type="match status" value="1"/>
</dbReference>
<dbReference type="InterPro" id="IPR007485">
    <property type="entry name" value="LPS_assembly_LptE"/>
</dbReference>
<dbReference type="AlphaFoldDB" id="A0A7C4G9V2"/>
<accession>A0A7C4G9V2</accession>
<proteinExistence type="predicted"/>
<evidence type="ECO:0000313" key="1">
    <source>
        <dbReference type="EMBL" id="HGK27510.1"/>
    </source>
</evidence>
<gene>
    <name evidence="1" type="ORF">ENS41_00950</name>
</gene>
<name>A0A7C4G9V2_UNCW3</name>
<dbReference type="GO" id="GO:0043165">
    <property type="term" value="P:Gram-negative-bacterium-type cell outer membrane assembly"/>
    <property type="evidence" value="ECO:0007669"/>
    <property type="project" value="InterPro"/>
</dbReference>
<reference evidence="1" key="1">
    <citation type="journal article" date="2020" name="mSystems">
        <title>Genome- and Community-Level Interaction Insights into Carbon Utilization and Element Cycling Functions of Hydrothermarchaeota in Hydrothermal Sediment.</title>
        <authorList>
            <person name="Zhou Z."/>
            <person name="Liu Y."/>
            <person name="Xu W."/>
            <person name="Pan J."/>
            <person name="Luo Z.H."/>
            <person name="Li M."/>
        </authorList>
    </citation>
    <scope>NUCLEOTIDE SEQUENCE [LARGE SCALE GENOMIC DNA]</scope>
    <source>
        <strain evidence="1">SpSt-488</strain>
    </source>
</reference>
<protein>
    <recommendedName>
        <fullName evidence="2">Lipopolysaccharide-assembly</fullName>
    </recommendedName>
</protein>
<dbReference type="GO" id="GO:0019867">
    <property type="term" value="C:outer membrane"/>
    <property type="evidence" value="ECO:0007669"/>
    <property type="project" value="InterPro"/>
</dbReference>
<comment type="caution">
    <text evidence="1">The sequence shown here is derived from an EMBL/GenBank/DDBJ whole genome shotgun (WGS) entry which is preliminary data.</text>
</comment>